<sequence>MKSKIQKISFFAVAILIFSVLACKDSKNRVKENKNVEVEAESNQEPKLIVLAGQSNMVGVGNRTEGKLPSELPKITYVNHGKSSSLKPAGTNSFGPDWGVMKALSSSFPNEEFIVYKYAVGGSSLYDWWPEQDADRVSEMGHPKFGNLHDSLVKYIPKGKDGKTMIPDAFLWIQGETDARFSQAGEEYFSGFSDLISSFKKSSKNDQLPVIIGQINPPTERYPAAVAVMEAQQRAATELPNTYMITTEGIAKRDDNLHYNTEGQIELGRRFGEKLVELLKK</sequence>
<keyword evidence="1" id="KW-0378">Hydrolase</keyword>
<feature type="signal peptide" evidence="2">
    <location>
        <begin position="1"/>
        <end position="22"/>
    </location>
</feature>
<dbReference type="InterPro" id="IPR052940">
    <property type="entry name" value="Carb_Esterase_6"/>
</dbReference>
<dbReference type="PANTHER" id="PTHR31988">
    <property type="entry name" value="ESTERASE, PUTATIVE (DUF303)-RELATED"/>
    <property type="match status" value="1"/>
</dbReference>
<dbReference type="Proteomes" id="UP000276309">
    <property type="component" value="Chromosome"/>
</dbReference>
<accession>A0A3G2LA18</accession>
<dbReference type="EMBL" id="CP032050">
    <property type="protein sequence ID" value="AYN69084.1"/>
    <property type="molecule type" value="Genomic_DNA"/>
</dbReference>
<dbReference type="Pfam" id="PF03629">
    <property type="entry name" value="SASA"/>
    <property type="match status" value="1"/>
</dbReference>
<gene>
    <name evidence="4" type="ORF">D1013_17710</name>
</gene>
<dbReference type="RefSeq" id="WP_121850091.1">
    <property type="nucleotide sequence ID" value="NZ_CP032050.1"/>
</dbReference>
<evidence type="ECO:0000313" key="4">
    <source>
        <dbReference type="EMBL" id="AYN69084.1"/>
    </source>
</evidence>
<evidence type="ECO:0000256" key="1">
    <source>
        <dbReference type="ARBA" id="ARBA00022801"/>
    </source>
</evidence>
<evidence type="ECO:0000259" key="3">
    <source>
        <dbReference type="Pfam" id="PF03629"/>
    </source>
</evidence>
<dbReference type="InterPro" id="IPR005181">
    <property type="entry name" value="SASA"/>
</dbReference>
<dbReference type="PANTHER" id="PTHR31988:SF19">
    <property type="entry name" value="9-O-ACETYL-N-ACETYLNEURAMINIC ACID DEACETYLASE-RELATED"/>
    <property type="match status" value="1"/>
</dbReference>
<dbReference type="InterPro" id="IPR036514">
    <property type="entry name" value="SGNH_hydro_sf"/>
</dbReference>
<name>A0A3G2LA18_9FLAO</name>
<evidence type="ECO:0000256" key="2">
    <source>
        <dbReference type="SAM" id="SignalP"/>
    </source>
</evidence>
<organism evidence="4 5">
    <name type="scientific">Euzebyella marina</name>
    <dbReference type="NCBI Taxonomy" id="1761453"/>
    <lineage>
        <taxon>Bacteria</taxon>
        <taxon>Pseudomonadati</taxon>
        <taxon>Bacteroidota</taxon>
        <taxon>Flavobacteriia</taxon>
        <taxon>Flavobacteriales</taxon>
        <taxon>Flavobacteriaceae</taxon>
        <taxon>Euzebyella</taxon>
    </lineage>
</organism>
<protein>
    <recommendedName>
        <fullName evidence="3">Sialate O-acetylesterase domain-containing protein</fullName>
    </recommendedName>
</protein>
<dbReference type="GO" id="GO:0016788">
    <property type="term" value="F:hydrolase activity, acting on ester bonds"/>
    <property type="evidence" value="ECO:0007669"/>
    <property type="project" value="UniProtKB-ARBA"/>
</dbReference>
<proteinExistence type="predicted"/>
<feature type="domain" description="Sialate O-acetylesterase" evidence="3">
    <location>
        <begin position="47"/>
        <end position="276"/>
    </location>
</feature>
<feature type="chain" id="PRO_5018161885" description="Sialate O-acetylesterase domain-containing protein" evidence="2">
    <location>
        <begin position="23"/>
        <end position="281"/>
    </location>
</feature>
<dbReference type="AlphaFoldDB" id="A0A3G2LA18"/>
<dbReference type="Gene3D" id="3.40.50.1110">
    <property type="entry name" value="SGNH hydrolase"/>
    <property type="match status" value="1"/>
</dbReference>
<reference evidence="4 5" key="1">
    <citation type="submission" date="2018-08" db="EMBL/GenBank/DDBJ databases">
        <title>The reduced genetic potential of extracellular carbohydrate catabolism in Euzebyella marina RN62, a Flavobacteriia bacterium isolated from the hadal water.</title>
        <authorList>
            <person name="Xue C."/>
        </authorList>
    </citation>
    <scope>NUCLEOTIDE SEQUENCE [LARGE SCALE GENOMIC DNA]</scope>
    <source>
        <strain evidence="4 5">RN62</strain>
    </source>
</reference>
<dbReference type="OrthoDB" id="9795554at2"/>
<keyword evidence="5" id="KW-1185">Reference proteome</keyword>
<evidence type="ECO:0000313" key="5">
    <source>
        <dbReference type="Proteomes" id="UP000276309"/>
    </source>
</evidence>
<dbReference type="SUPFAM" id="SSF52266">
    <property type="entry name" value="SGNH hydrolase"/>
    <property type="match status" value="1"/>
</dbReference>
<keyword evidence="2" id="KW-0732">Signal</keyword>
<dbReference type="PROSITE" id="PS51257">
    <property type="entry name" value="PROKAR_LIPOPROTEIN"/>
    <property type="match status" value="1"/>
</dbReference>
<dbReference type="KEGG" id="emar:D1013_17710"/>